<feature type="domain" description="Purple acid phosphatase N-terminal" evidence="4">
    <location>
        <begin position="48"/>
        <end position="149"/>
    </location>
</feature>
<dbReference type="Gene3D" id="3.60.21.10">
    <property type="match status" value="1"/>
</dbReference>
<dbReference type="PANTHER" id="PTHR45867">
    <property type="entry name" value="PURPLE ACID PHOSPHATASE"/>
    <property type="match status" value="1"/>
</dbReference>
<accession>A0ABP8KYZ9</accession>
<dbReference type="Pfam" id="PF16656">
    <property type="entry name" value="Pur_ac_phosph_N"/>
    <property type="match status" value="1"/>
</dbReference>
<organism evidence="5 6">
    <name type="scientific">Nibrella viscosa</name>
    <dbReference type="NCBI Taxonomy" id="1084524"/>
    <lineage>
        <taxon>Bacteria</taxon>
        <taxon>Pseudomonadati</taxon>
        <taxon>Bacteroidota</taxon>
        <taxon>Cytophagia</taxon>
        <taxon>Cytophagales</taxon>
        <taxon>Spirosomataceae</taxon>
        <taxon>Nibrella</taxon>
    </lineage>
</organism>
<dbReference type="InterPro" id="IPR015914">
    <property type="entry name" value="PAPs_N"/>
</dbReference>
<protein>
    <submittedName>
        <fullName evidence="5">Metallophosphoesterase family protein</fullName>
    </submittedName>
</protein>
<evidence type="ECO:0000256" key="1">
    <source>
        <dbReference type="ARBA" id="ARBA00022729"/>
    </source>
</evidence>
<feature type="chain" id="PRO_5046257130" evidence="2">
    <location>
        <begin position="29"/>
        <end position="461"/>
    </location>
</feature>
<dbReference type="RefSeq" id="WP_345270965.1">
    <property type="nucleotide sequence ID" value="NZ_BAABHB010000016.1"/>
</dbReference>
<evidence type="ECO:0000313" key="6">
    <source>
        <dbReference type="Proteomes" id="UP001500936"/>
    </source>
</evidence>
<feature type="domain" description="Calcineurin-like phosphoesterase" evidence="3">
    <location>
        <begin position="168"/>
        <end position="350"/>
    </location>
</feature>
<evidence type="ECO:0000313" key="5">
    <source>
        <dbReference type="EMBL" id="GAA4418393.1"/>
    </source>
</evidence>
<evidence type="ECO:0000256" key="2">
    <source>
        <dbReference type="SAM" id="SignalP"/>
    </source>
</evidence>
<dbReference type="Proteomes" id="UP001500936">
    <property type="component" value="Unassembled WGS sequence"/>
</dbReference>
<dbReference type="SUPFAM" id="SSF56300">
    <property type="entry name" value="Metallo-dependent phosphatases"/>
    <property type="match status" value="1"/>
</dbReference>
<dbReference type="Gene3D" id="2.60.40.380">
    <property type="entry name" value="Purple acid phosphatase-like, N-terminal"/>
    <property type="match status" value="1"/>
</dbReference>
<dbReference type="InterPro" id="IPR004843">
    <property type="entry name" value="Calcineurin-like_PHP"/>
</dbReference>
<dbReference type="SUPFAM" id="SSF49363">
    <property type="entry name" value="Purple acid phosphatase, N-terminal domain"/>
    <property type="match status" value="1"/>
</dbReference>
<comment type="caution">
    <text evidence="5">The sequence shown here is derived from an EMBL/GenBank/DDBJ whole genome shotgun (WGS) entry which is preliminary data.</text>
</comment>
<evidence type="ECO:0000259" key="3">
    <source>
        <dbReference type="Pfam" id="PF00149"/>
    </source>
</evidence>
<dbReference type="InterPro" id="IPR008963">
    <property type="entry name" value="Purple_acid_Pase-like_N"/>
</dbReference>
<evidence type="ECO:0000259" key="4">
    <source>
        <dbReference type="Pfam" id="PF16656"/>
    </source>
</evidence>
<sequence length="461" mass="51796">MPLKPLFPALQLTAILVLSLVDTCFGQADTHPDRPVFHKRWTLPTDQPDRVILTFAGDPATQQSVTWRTDTTVRQAIAEIAVADASPNFYRTAQRLNAKTEKLDAAAVKGAEVAANYHSVTFTGLQPGLLYAYRVGDGVHWSEWFQFRTASREAKPFSFLYVGDAQNYILELWSRLIRAGFSKAPDARFIIHAGDLVSEAHSERQWHEWFTAGGWIHGMLPSVPVPGNHEYRAATAADEANKESRLSVQWRHQFTLPLNGPADLQETAYTFDYQGVRIVALNSNRQQEVQAAWLDSVLTKNPNKWTVVSFHHPVFSTAGERDNPRIRELWKPIFDKHGVDLVLQGHDHTYARGHSGPTSQNVVAGMNTRDSRTGTVYVVSVSGGKMYDFKPDAWDKYDAKLVRKAENTQLFQVIQVDGNTLRYQAFTTTGELYDAFDLVKGAKKGQNRFVERVGSAVAERH</sequence>
<gene>
    <name evidence="5" type="ORF">GCM10023187_51800</name>
</gene>
<keyword evidence="1 2" id="KW-0732">Signal</keyword>
<name>A0ABP8KYZ9_9BACT</name>
<dbReference type="InterPro" id="IPR029052">
    <property type="entry name" value="Metallo-depent_PP-like"/>
</dbReference>
<dbReference type="PANTHER" id="PTHR45867:SF3">
    <property type="entry name" value="ACID PHOSPHATASE TYPE 7"/>
    <property type="match status" value="1"/>
</dbReference>
<proteinExistence type="predicted"/>
<keyword evidence="6" id="KW-1185">Reference proteome</keyword>
<reference evidence="6" key="1">
    <citation type="journal article" date="2019" name="Int. J. Syst. Evol. Microbiol.">
        <title>The Global Catalogue of Microorganisms (GCM) 10K type strain sequencing project: providing services to taxonomists for standard genome sequencing and annotation.</title>
        <authorList>
            <consortium name="The Broad Institute Genomics Platform"/>
            <consortium name="The Broad Institute Genome Sequencing Center for Infectious Disease"/>
            <person name="Wu L."/>
            <person name="Ma J."/>
        </authorList>
    </citation>
    <scope>NUCLEOTIDE SEQUENCE [LARGE SCALE GENOMIC DNA]</scope>
    <source>
        <strain evidence="6">JCM 17925</strain>
    </source>
</reference>
<feature type="signal peptide" evidence="2">
    <location>
        <begin position="1"/>
        <end position="28"/>
    </location>
</feature>
<dbReference type="EMBL" id="BAABHB010000016">
    <property type="protein sequence ID" value="GAA4418393.1"/>
    <property type="molecule type" value="Genomic_DNA"/>
</dbReference>
<dbReference type="Pfam" id="PF00149">
    <property type="entry name" value="Metallophos"/>
    <property type="match status" value="1"/>
</dbReference>